<keyword evidence="1" id="KW-0690">Ribosome biogenesis</keyword>
<dbReference type="SUPFAM" id="SSF118010">
    <property type="entry name" value="TM1457-like"/>
    <property type="match status" value="1"/>
</dbReference>
<keyword evidence="8" id="KW-1185">Reference proteome</keyword>
<evidence type="ECO:0000256" key="3">
    <source>
        <dbReference type="ARBA" id="ARBA00022801"/>
    </source>
</evidence>
<proteinExistence type="inferred from homology"/>
<comment type="similarity">
    <text evidence="5">Belongs to the Prp family.</text>
</comment>
<evidence type="ECO:0000313" key="8">
    <source>
        <dbReference type="Proteomes" id="UP001209318"/>
    </source>
</evidence>
<accession>A0AAE3ITC3</accession>
<dbReference type="GO" id="GO:0006508">
    <property type="term" value="P:proteolysis"/>
    <property type="evidence" value="ECO:0007669"/>
    <property type="project" value="UniProtKB-KW"/>
</dbReference>
<dbReference type="GO" id="GO:0042254">
    <property type="term" value="P:ribosome biogenesis"/>
    <property type="evidence" value="ECO:0007669"/>
    <property type="project" value="UniProtKB-KW"/>
</dbReference>
<evidence type="ECO:0000313" key="7">
    <source>
        <dbReference type="EMBL" id="MCU9614002.1"/>
    </source>
</evidence>
<keyword evidence="3" id="KW-0378">Hydrolase</keyword>
<dbReference type="Pfam" id="PF04327">
    <property type="entry name" value="Peptidase_Prp"/>
    <property type="match status" value="1"/>
</dbReference>
<keyword evidence="2 7" id="KW-0645">Protease</keyword>
<protein>
    <recommendedName>
        <fullName evidence="6">Ribosomal processing cysteine protease Prp</fullName>
    </recommendedName>
</protein>
<dbReference type="AlphaFoldDB" id="A0AAE3ITC3"/>
<keyword evidence="4" id="KW-0788">Thiol protease</keyword>
<dbReference type="PANTHER" id="PTHR39178">
    <property type="entry name" value="HYPOTHETICAL RIBOSOME-ASSOCIATED PROTEIN"/>
    <property type="match status" value="1"/>
</dbReference>
<name>A0AAE3ITC3_9BACI</name>
<evidence type="ECO:0000256" key="2">
    <source>
        <dbReference type="ARBA" id="ARBA00022670"/>
    </source>
</evidence>
<dbReference type="InterPro" id="IPR007422">
    <property type="entry name" value="Peptidase_Prp"/>
</dbReference>
<sequence>MIYVTIQQTDEKYIQSFSVEGHANFAKHGSDIVCAGVSAVTFGAINAVEALTNVVPAVEQGGKGGYLQCTVPNNLPKETKDKVQLLLQGMLVALQTIEYDYSEYIKITFKK</sequence>
<dbReference type="Proteomes" id="UP001209318">
    <property type="component" value="Unassembled WGS sequence"/>
</dbReference>
<dbReference type="Gene3D" id="3.30.70.1490">
    <property type="entry name" value="Cysteine protease Prp"/>
    <property type="match status" value="1"/>
</dbReference>
<evidence type="ECO:0000256" key="1">
    <source>
        <dbReference type="ARBA" id="ARBA00022517"/>
    </source>
</evidence>
<dbReference type="GO" id="GO:0008234">
    <property type="term" value="F:cysteine-type peptidase activity"/>
    <property type="evidence" value="ECO:0007669"/>
    <property type="project" value="UniProtKB-KW"/>
</dbReference>
<evidence type="ECO:0000256" key="6">
    <source>
        <dbReference type="ARBA" id="ARBA00044538"/>
    </source>
</evidence>
<gene>
    <name evidence="7" type="ORF">OEV98_10560</name>
</gene>
<dbReference type="InterPro" id="IPR036764">
    <property type="entry name" value="Peptidase_Prp_sf"/>
</dbReference>
<dbReference type="NCBIfam" id="NF011126">
    <property type="entry name" value="PRK14553.1-6"/>
    <property type="match status" value="1"/>
</dbReference>
<dbReference type="EMBL" id="JAOUSF010000003">
    <property type="protein sequence ID" value="MCU9614002.1"/>
    <property type="molecule type" value="Genomic_DNA"/>
</dbReference>
<dbReference type="RefSeq" id="WP_263073237.1">
    <property type="nucleotide sequence ID" value="NZ_JAOUSF010000003.1"/>
</dbReference>
<dbReference type="CDD" id="cd16332">
    <property type="entry name" value="Prp-like"/>
    <property type="match status" value="1"/>
</dbReference>
<dbReference type="PANTHER" id="PTHR39178:SF1">
    <property type="entry name" value="RIBOSOMAL-PROCESSING CYSTEINE PROTEASE PRP"/>
    <property type="match status" value="1"/>
</dbReference>
<comment type="caution">
    <text evidence="7">The sequence shown here is derived from an EMBL/GenBank/DDBJ whole genome shotgun (WGS) entry which is preliminary data.</text>
</comment>
<organism evidence="7 8">
    <name type="scientific">Perspicuibacillus lycopersici</name>
    <dbReference type="NCBI Taxonomy" id="1325689"/>
    <lineage>
        <taxon>Bacteria</taxon>
        <taxon>Bacillati</taxon>
        <taxon>Bacillota</taxon>
        <taxon>Bacilli</taxon>
        <taxon>Bacillales</taxon>
        <taxon>Bacillaceae</taxon>
        <taxon>Perspicuibacillus</taxon>
    </lineage>
</organism>
<reference evidence="7" key="1">
    <citation type="submission" date="2022-10" db="EMBL/GenBank/DDBJ databases">
        <title>Description of Fervidibacillus gen. nov. in the family Fervidibacillaceae fam. nov. with two species, Fervidibacillus albus sp. nov., and Fervidibacillus halotolerans sp. nov., isolated from tidal flat sediments.</title>
        <authorList>
            <person name="Kwon K.K."/>
            <person name="Yang S.-H."/>
        </authorList>
    </citation>
    <scope>NUCLEOTIDE SEQUENCE</scope>
    <source>
        <strain evidence="7">JCM 19140</strain>
    </source>
</reference>
<evidence type="ECO:0000256" key="5">
    <source>
        <dbReference type="ARBA" id="ARBA00044503"/>
    </source>
</evidence>
<evidence type="ECO:0000256" key="4">
    <source>
        <dbReference type="ARBA" id="ARBA00022807"/>
    </source>
</evidence>